<dbReference type="InterPro" id="IPR011890">
    <property type="entry name" value="SMC_prok"/>
</dbReference>
<gene>
    <name evidence="7" type="primary">smc</name>
    <name evidence="9" type="ORF">IV43_GL002103</name>
    <name evidence="10" type="ORF">LAC1533_1038</name>
</gene>
<feature type="binding site" evidence="7">
    <location>
        <begin position="32"/>
        <end position="39"/>
    </location>
    <ligand>
        <name>ATP</name>
        <dbReference type="ChEBI" id="CHEBI:30616"/>
    </ligand>
</feature>
<evidence type="ECO:0000259" key="8">
    <source>
        <dbReference type="SMART" id="SM00968"/>
    </source>
</evidence>
<keyword evidence="6 7" id="KW-0238">DNA-binding</keyword>
<feature type="coiled-coil region" evidence="7">
    <location>
        <begin position="805"/>
        <end position="853"/>
    </location>
</feature>
<keyword evidence="3 7" id="KW-0547">Nucleotide-binding</keyword>
<evidence type="ECO:0000313" key="11">
    <source>
        <dbReference type="Proteomes" id="UP000051491"/>
    </source>
</evidence>
<dbReference type="Gene3D" id="3.40.50.300">
    <property type="entry name" value="P-loop containing nucleotide triphosphate hydrolases"/>
    <property type="match status" value="2"/>
</dbReference>
<dbReference type="InterPro" id="IPR027417">
    <property type="entry name" value="P-loop_NTPase"/>
</dbReference>
<dbReference type="GO" id="GO:0006260">
    <property type="term" value="P:DNA replication"/>
    <property type="evidence" value="ECO:0007669"/>
    <property type="project" value="UniProtKB-UniRule"/>
</dbReference>
<reference evidence="9 11" key="1">
    <citation type="journal article" date="2015" name="Genome Announc.">
        <title>Expanding the biotechnology potential of lactobacilli through comparative genomics of 213 strains and associated genera.</title>
        <authorList>
            <person name="Sun Z."/>
            <person name="Harris H.M."/>
            <person name="McCann A."/>
            <person name="Guo C."/>
            <person name="Argimon S."/>
            <person name="Zhang W."/>
            <person name="Yang X."/>
            <person name="Jeffery I.B."/>
            <person name="Cooney J.C."/>
            <person name="Kagawa T.F."/>
            <person name="Liu W."/>
            <person name="Song Y."/>
            <person name="Salvetti E."/>
            <person name="Wrobel A."/>
            <person name="Rasinkangas P."/>
            <person name="Parkhill J."/>
            <person name="Rea M.C."/>
            <person name="O'Sullivan O."/>
            <person name="Ritari J."/>
            <person name="Douillard F.P."/>
            <person name="Paul Ross R."/>
            <person name="Yang R."/>
            <person name="Briner A.E."/>
            <person name="Felis G.E."/>
            <person name="de Vos W.M."/>
            <person name="Barrangou R."/>
            <person name="Klaenhammer T.R."/>
            <person name="Caufield P.W."/>
            <person name="Cui Y."/>
            <person name="Zhang H."/>
            <person name="O'Toole P.W."/>
        </authorList>
    </citation>
    <scope>NUCLEOTIDE SEQUENCE [LARGE SCALE GENOMIC DNA]</scope>
    <source>
        <strain evidence="9 11">DSM 15353</strain>
    </source>
</reference>
<reference evidence="12" key="3">
    <citation type="submission" date="2016-11" db="EMBL/GenBank/DDBJ databases">
        <authorList>
            <person name="Papadimitriou K."/>
        </authorList>
    </citation>
    <scope>NUCLEOTIDE SEQUENCE [LARGE SCALE GENOMIC DNA]</scope>
    <source>
        <strain evidence="12">ACA-DC 1533</strain>
    </source>
</reference>
<dbReference type="KEGG" id="laca:LAC1533_1038"/>
<evidence type="ECO:0000313" key="12">
    <source>
        <dbReference type="Proteomes" id="UP000190935"/>
    </source>
</evidence>
<dbReference type="InterPro" id="IPR036277">
    <property type="entry name" value="SMC_hinge_sf"/>
</dbReference>
<dbReference type="SMART" id="SM00968">
    <property type="entry name" value="SMC_hinge"/>
    <property type="match status" value="1"/>
</dbReference>
<keyword evidence="5 7" id="KW-0175">Coiled coil</keyword>
<comment type="subcellular location">
    <subcellularLocation>
        <location evidence="1 7">Cytoplasm</location>
    </subcellularLocation>
</comment>
<dbReference type="Pfam" id="PF02463">
    <property type="entry name" value="SMC_N"/>
    <property type="match status" value="1"/>
</dbReference>
<evidence type="ECO:0000313" key="9">
    <source>
        <dbReference type="EMBL" id="KRN81140.1"/>
    </source>
</evidence>
<evidence type="ECO:0000313" key="10">
    <source>
        <dbReference type="EMBL" id="SFV40458.1"/>
    </source>
</evidence>
<keyword evidence="2 7" id="KW-0963">Cytoplasm</keyword>
<dbReference type="InterPro" id="IPR024704">
    <property type="entry name" value="SMC"/>
</dbReference>
<evidence type="ECO:0000256" key="2">
    <source>
        <dbReference type="ARBA" id="ARBA00022490"/>
    </source>
</evidence>
<dbReference type="SUPFAM" id="SSF52540">
    <property type="entry name" value="P-loop containing nucleoside triphosphate hydrolases"/>
    <property type="match status" value="1"/>
</dbReference>
<keyword evidence="4 7" id="KW-0067">ATP-binding</keyword>
<dbReference type="InterPro" id="IPR010935">
    <property type="entry name" value="SMC_hinge"/>
</dbReference>
<organism evidence="9 11">
    <name type="scientific">Ligilactobacillus acidipiscis</name>
    <dbReference type="NCBI Taxonomy" id="89059"/>
    <lineage>
        <taxon>Bacteria</taxon>
        <taxon>Bacillati</taxon>
        <taxon>Bacillota</taxon>
        <taxon>Bacilli</taxon>
        <taxon>Lactobacillales</taxon>
        <taxon>Lactobacillaceae</taxon>
        <taxon>Ligilactobacillus</taxon>
    </lineage>
</organism>
<dbReference type="HAMAP" id="MF_01894">
    <property type="entry name" value="Smc_prok"/>
    <property type="match status" value="1"/>
</dbReference>
<dbReference type="STRING" id="89059.LAC1533_1038"/>
<dbReference type="EMBL" id="JQBK01000082">
    <property type="protein sequence ID" value="KRN81140.1"/>
    <property type="molecule type" value="Genomic_DNA"/>
</dbReference>
<dbReference type="GO" id="GO:0007059">
    <property type="term" value="P:chromosome segregation"/>
    <property type="evidence" value="ECO:0007669"/>
    <property type="project" value="UniProtKB-UniRule"/>
</dbReference>
<reference evidence="10" key="2">
    <citation type="submission" date="2016-11" db="EMBL/GenBank/DDBJ databases">
        <authorList>
            <person name="Jaros S."/>
            <person name="Januszkiewicz K."/>
            <person name="Wedrychowicz H."/>
        </authorList>
    </citation>
    <scope>NUCLEOTIDE SEQUENCE [LARGE SCALE GENOMIC DNA]</scope>
    <source>
        <strain evidence="10">ACA-DC 1533</strain>
    </source>
</reference>
<dbReference type="GeneID" id="95349139"/>
<evidence type="ECO:0000256" key="6">
    <source>
        <dbReference type="ARBA" id="ARBA00023125"/>
    </source>
</evidence>
<feature type="domain" description="SMC hinge" evidence="8">
    <location>
        <begin position="518"/>
        <end position="637"/>
    </location>
</feature>
<protein>
    <recommendedName>
        <fullName evidence="7">Chromosome partition protein Smc</fullName>
    </recommendedName>
</protein>
<dbReference type="Proteomes" id="UP000051491">
    <property type="component" value="Unassembled WGS sequence"/>
</dbReference>
<comment type="function">
    <text evidence="7">Required for chromosome condensation and partitioning.</text>
</comment>
<dbReference type="InterPro" id="IPR003395">
    <property type="entry name" value="RecF/RecN/SMC_N"/>
</dbReference>
<evidence type="ECO:0000256" key="5">
    <source>
        <dbReference type="ARBA" id="ARBA00023054"/>
    </source>
</evidence>
<dbReference type="OrthoDB" id="9808768at2"/>
<dbReference type="GO" id="GO:0005524">
    <property type="term" value="F:ATP binding"/>
    <property type="evidence" value="ECO:0007669"/>
    <property type="project" value="UniProtKB-UniRule"/>
</dbReference>
<proteinExistence type="inferred from homology"/>
<dbReference type="Pfam" id="PF06470">
    <property type="entry name" value="SMC_hinge"/>
    <property type="match status" value="1"/>
</dbReference>
<feature type="coiled-coil region" evidence="7">
    <location>
        <begin position="679"/>
        <end position="779"/>
    </location>
</feature>
<dbReference type="FunFam" id="3.40.50.300:FF:000984">
    <property type="entry name" value="Chromosome partition protein Smc"/>
    <property type="match status" value="1"/>
</dbReference>
<dbReference type="GO" id="GO:0005694">
    <property type="term" value="C:chromosome"/>
    <property type="evidence" value="ECO:0007669"/>
    <property type="project" value="InterPro"/>
</dbReference>
<dbReference type="SUPFAM" id="SSF75553">
    <property type="entry name" value="Smc hinge domain"/>
    <property type="match status" value="1"/>
</dbReference>
<dbReference type="FunFam" id="3.40.50.300:FF:000901">
    <property type="entry name" value="Chromosome partition protein Smc"/>
    <property type="match status" value="1"/>
</dbReference>
<dbReference type="PANTHER" id="PTHR43977">
    <property type="entry name" value="STRUCTURAL MAINTENANCE OF CHROMOSOMES PROTEIN 3"/>
    <property type="match status" value="1"/>
</dbReference>
<comment type="similarity">
    <text evidence="7">Belongs to the SMC family.</text>
</comment>
<dbReference type="Gene3D" id="3.30.70.1620">
    <property type="match status" value="1"/>
</dbReference>
<dbReference type="NCBIfam" id="TIGR02168">
    <property type="entry name" value="SMC_prok_B"/>
    <property type="match status" value="1"/>
</dbReference>
<dbReference type="GO" id="GO:0003677">
    <property type="term" value="F:DNA binding"/>
    <property type="evidence" value="ECO:0007669"/>
    <property type="project" value="UniProtKB-UniRule"/>
</dbReference>
<dbReference type="EMBL" id="LT630287">
    <property type="protein sequence ID" value="SFV40458.1"/>
    <property type="molecule type" value="Genomic_DNA"/>
</dbReference>
<dbReference type="GO" id="GO:0005737">
    <property type="term" value="C:cytoplasm"/>
    <property type="evidence" value="ECO:0007669"/>
    <property type="project" value="UniProtKB-SubCell"/>
</dbReference>
<comment type="subunit">
    <text evidence="7">Homodimer.</text>
</comment>
<evidence type="ECO:0000256" key="7">
    <source>
        <dbReference type="HAMAP-Rule" id="MF_01894"/>
    </source>
</evidence>
<dbReference type="Proteomes" id="UP000190935">
    <property type="component" value="Chromosome I"/>
</dbReference>
<dbReference type="PIRSF" id="PIRSF005719">
    <property type="entry name" value="SMC"/>
    <property type="match status" value="1"/>
</dbReference>
<evidence type="ECO:0000256" key="4">
    <source>
        <dbReference type="ARBA" id="ARBA00022840"/>
    </source>
</evidence>
<dbReference type="GO" id="GO:0007062">
    <property type="term" value="P:sister chromatid cohesion"/>
    <property type="evidence" value="ECO:0007669"/>
    <property type="project" value="InterPro"/>
</dbReference>
<dbReference type="GO" id="GO:0030261">
    <property type="term" value="P:chromosome condensation"/>
    <property type="evidence" value="ECO:0007669"/>
    <property type="project" value="InterPro"/>
</dbReference>
<dbReference type="RefSeq" id="WP_056988148.1">
    <property type="nucleotide sequence ID" value="NZ_JQBK01000082.1"/>
</dbReference>
<feature type="coiled-coil region" evidence="7">
    <location>
        <begin position="227"/>
        <end position="366"/>
    </location>
</feature>
<feature type="coiled-coil region" evidence="7">
    <location>
        <begin position="882"/>
        <end position="916"/>
    </location>
</feature>
<sequence>MKLKALTLNGFKSFADKTKIEFTDGLTGIVGPNGSGKSNIIDALRWVLGEQSAKSLRGDKMADIIFGGSESRASLNRAEVSIEFDNTDQTLKRLPESVVICRRLYRSGESEFLINNKNVRLRDISELFMDTGVSRNSFSIISQGKVESVFNSKPEDRRYLIEEAAGISKYKKEKLKARSELMETTDHLGRVADVIIELDKQREPLEKQASAAKDYLKQKKQYDHFKLSDLVLEIEELKEQVDTANGELRKTNHLFAKYDLQNKQQKETTNRLTKENEELEQKATLTSKQLLELARQKERMSGKQEMSQQERTFQKERLAELKEQLADNKSDLQESELRFNDLKNQVNDKENSLSQLQRQLRDLRNRQNTDPAQLASEIDDIRQQILKLVQNRSSLTSKLEYLQQEQEENLKVSKVQDDQLRSQKAELEQLIGQQDSLAIEMEQSKRKYTQIEDQATSVQNELSDSEKVYQQKKEQWYSASDIMHKAQIQLETLDRVSANYSGYYQGAKNVLQAKKQLSGVIGSVAELLELSPKFSTAIETALGGQLQNIVTVDENAAKRGIEYLNKKRLGRATFLPRNTVKPRHIATSAADKLANIVGVFGVASQLVKMGPDDQNVLNYLLGTTVIVSNLEVALQAVKVSNHAARIVTLKGEVINAGGSMSGGTGRQKHLGLLEQKQQYSHLRSDVQIMQQKLAELEVAGKKAADQRRQLRDKVDQLESQTVKAKDEYEAFAKKYAELSYIVKHKQTDYDNLRQALAKRDEQENKIAQQVSETKEQQAQTGSKINQLQSLLQEKQTATTAASDFQKKYEAQIVEIKQKVAVENERLDTLKIQLKEVENQKERLKELIEKQTTISHDLVEKNRLNDTSEQDLKTKLTEISKRIEETSSLQKELAANKAELKEKLSRESAKLQRVSQLQEATRDEQQQKQILLSRVNTLLDRNLSDLSEQYGMSYEYASQQEIERDAKQVKHQLKLLKLGLDDLGDVNLGSIKEFERISERYEFLQQQQTDLLTAKAQLESSMAEMDNEVKTRFKETFEKVAAAFAQVFPQIFEGGNAYLTLTDPSDLLQTGIEITAQPPGKKSQQLSLLSGGERTLTAIALLFAILQVSPVPFAVLDEAEAALDDANVARYSQYLRRLDHETQFIIITHRKGTMVQADVLYGVTMQDSGVSRMVSVSLEDVI</sequence>
<name>A0A0R2K4T9_9LACO</name>
<evidence type="ECO:0000256" key="3">
    <source>
        <dbReference type="ARBA" id="ARBA00022741"/>
    </source>
</evidence>
<dbReference type="GO" id="GO:0016887">
    <property type="term" value="F:ATP hydrolysis activity"/>
    <property type="evidence" value="ECO:0007669"/>
    <property type="project" value="InterPro"/>
</dbReference>
<dbReference type="CDD" id="cd03278">
    <property type="entry name" value="ABC_SMC_barmotin"/>
    <property type="match status" value="2"/>
</dbReference>
<feature type="coiled-coil region" evidence="7">
    <location>
        <begin position="427"/>
        <end position="475"/>
    </location>
</feature>
<accession>A0A0R2K4T9</accession>
<comment type="domain">
    <text evidence="7">Contains large globular domains required for ATP hydrolysis at each terminus and a third globular domain forming a flexible hinge near the middle of the molecule. These domains are separated by coiled-coil structures.</text>
</comment>
<dbReference type="Gene3D" id="1.20.1060.20">
    <property type="match status" value="1"/>
</dbReference>
<dbReference type="PATRIC" id="fig|89059.3.peg.2222"/>
<dbReference type="AlphaFoldDB" id="A0A0R2K4T9"/>
<evidence type="ECO:0000256" key="1">
    <source>
        <dbReference type="ARBA" id="ARBA00004496"/>
    </source>
</evidence>